<dbReference type="GO" id="GO:0005524">
    <property type="term" value="F:ATP binding"/>
    <property type="evidence" value="ECO:0007669"/>
    <property type="project" value="UniProtKB-KW"/>
</dbReference>
<reference evidence="5" key="3">
    <citation type="submission" date="2015-07" db="EMBL/GenBank/DDBJ databases">
        <title>Draft Genome Sequence of Oceanobacillus picturae Heshi-B3 that Was Isolated from Fermented Rice Bran with Aging Salted Mackerel, Which Was Named Heshiko as Traditional Fermented Seafood in Japan.</title>
        <authorList>
            <person name="Akuzawa S."/>
            <person name="Nakagawa J."/>
            <person name="Kanekatsu T."/>
            <person name="Kanesaki Y."/>
            <person name="Suzuki T."/>
        </authorList>
    </citation>
    <scope>NUCLEOTIDE SEQUENCE [LARGE SCALE GENOMIC DNA]</scope>
    <source>
        <strain evidence="5">Heshi-B3</strain>
    </source>
</reference>
<proteinExistence type="predicted"/>
<keyword evidence="1" id="KW-0472">Membrane</keyword>
<reference evidence="3 5" key="4">
    <citation type="journal article" date="2016" name="Genome Announc.">
        <title>Draft Genome Sequence of Oceanobacillus picturae Heshi-B3, Isolated from Fermented Rice Bran in a Traditional Japanese Seafood Dish.</title>
        <authorList>
            <person name="Akuzawa S."/>
            <person name="Nagaoka J."/>
            <person name="Kanekatsu M."/>
            <person name="Kanesaki Y."/>
            <person name="Suzuki T."/>
        </authorList>
    </citation>
    <scope>NUCLEOTIDE SEQUENCE [LARGE SCALE GENOMIC DNA]</scope>
    <source>
        <strain evidence="3 5">Heshi-B3</strain>
    </source>
</reference>
<gene>
    <name evidence="2" type="ORF">BN988_01368</name>
    <name evidence="3" type="ORF">OPHB3_1566</name>
</gene>
<comment type="caution">
    <text evidence="2">The sequence shown here is derived from an EMBL/GenBank/DDBJ whole genome shotgun (WGS) entry which is preliminary data.</text>
</comment>
<reference evidence="2 4" key="2">
    <citation type="submission" date="2014-03" db="EMBL/GenBank/DDBJ databases">
        <authorList>
            <person name="Urmite Genomes U."/>
        </authorList>
    </citation>
    <scope>NUCLEOTIDE SEQUENCE [LARGE SCALE GENOMIC DNA]</scope>
    <source>
        <strain evidence="2 4">S1</strain>
    </source>
</reference>
<dbReference type="Proteomes" id="UP000028863">
    <property type="component" value="Unassembled WGS sequence"/>
</dbReference>
<keyword evidence="3" id="KW-0418">Kinase</keyword>
<name>W9ABL9_9BACI</name>
<dbReference type="RefSeq" id="WP_036574344.1">
    <property type="nucleotide sequence ID" value="NZ_BBXV01000017.1"/>
</dbReference>
<dbReference type="EMBL" id="CCAX010000001">
    <property type="protein sequence ID" value="CDO02888.1"/>
    <property type="molecule type" value="Genomic_DNA"/>
</dbReference>
<dbReference type="STRING" id="171693.BN988_01368"/>
<evidence type="ECO:0000313" key="3">
    <source>
        <dbReference type="EMBL" id="GAQ17641.1"/>
    </source>
</evidence>
<keyword evidence="1" id="KW-1133">Transmembrane helix</keyword>
<dbReference type="AlphaFoldDB" id="W9ABL9"/>
<keyword evidence="3" id="KW-0067">ATP-binding</keyword>
<feature type="transmembrane region" description="Helical" evidence="1">
    <location>
        <begin position="7"/>
        <end position="24"/>
    </location>
</feature>
<keyword evidence="1" id="KW-0812">Transmembrane</keyword>
<dbReference type="EMBL" id="BBXV01000017">
    <property type="protein sequence ID" value="GAQ17641.1"/>
    <property type="molecule type" value="Genomic_DNA"/>
</dbReference>
<accession>W9ABL9</accession>
<sequence>MNTYHLFTYILISATAFILAHLIGIDITVFVLWVTEYIVPWGILIMLFLIYNKLNYKDKGE</sequence>
<evidence type="ECO:0000313" key="5">
    <source>
        <dbReference type="Proteomes" id="UP000052946"/>
    </source>
</evidence>
<protein>
    <submittedName>
        <fullName evidence="3">Response regulator receiver:ATP-binding region, ATPase-like:Histidine kinase A, N-terminal:Hpt</fullName>
    </submittedName>
</protein>
<evidence type="ECO:0000313" key="4">
    <source>
        <dbReference type="Proteomes" id="UP000028863"/>
    </source>
</evidence>
<keyword evidence="4" id="KW-1185">Reference proteome</keyword>
<evidence type="ECO:0000256" key="1">
    <source>
        <dbReference type="SAM" id="Phobius"/>
    </source>
</evidence>
<reference evidence="2 4" key="1">
    <citation type="submission" date="2014-03" db="EMBL/GenBank/DDBJ databases">
        <title>Draft genome sequencing of Oceanobacillus picturae strain S1 isolated from human gut.</title>
        <authorList>
            <person name="Croce O."/>
            <person name="Lagier J.C."/>
            <person name="Raoult D."/>
        </authorList>
    </citation>
    <scope>NUCLEOTIDE SEQUENCE [LARGE SCALE GENOMIC DNA]</scope>
    <source>
        <strain evidence="2 4">S1</strain>
    </source>
</reference>
<dbReference type="Proteomes" id="UP000052946">
    <property type="component" value="Unassembled WGS sequence"/>
</dbReference>
<feature type="transmembrane region" description="Helical" evidence="1">
    <location>
        <begin position="30"/>
        <end position="51"/>
    </location>
</feature>
<keyword evidence="3" id="KW-0547">Nucleotide-binding</keyword>
<evidence type="ECO:0000313" key="2">
    <source>
        <dbReference type="EMBL" id="CDO02888.1"/>
    </source>
</evidence>
<organism evidence="2 4">
    <name type="scientific">Oceanobacillus picturae</name>
    <dbReference type="NCBI Taxonomy" id="171693"/>
    <lineage>
        <taxon>Bacteria</taxon>
        <taxon>Bacillati</taxon>
        <taxon>Bacillota</taxon>
        <taxon>Bacilli</taxon>
        <taxon>Bacillales</taxon>
        <taxon>Bacillaceae</taxon>
        <taxon>Oceanobacillus</taxon>
    </lineage>
</organism>
<dbReference type="GO" id="GO:0016301">
    <property type="term" value="F:kinase activity"/>
    <property type="evidence" value="ECO:0007669"/>
    <property type="project" value="UniProtKB-KW"/>
</dbReference>
<keyword evidence="3" id="KW-0808">Transferase</keyword>